<dbReference type="EMBL" id="BMXL01000005">
    <property type="protein sequence ID" value="GHD21502.1"/>
    <property type="molecule type" value="Genomic_DNA"/>
</dbReference>
<protein>
    <submittedName>
        <fullName evidence="2">Uncharacterized protein</fullName>
    </submittedName>
</protein>
<organism evidence="2 3">
    <name type="scientific">Nocardiopsis kunsanensis</name>
    <dbReference type="NCBI Taxonomy" id="141693"/>
    <lineage>
        <taxon>Bacteria</taxon>
        <taxon>Bacillati</taxon>
        <taxon>Actinomycetota</taxon>
        <taxon>Actinomycetes</taxon>
        <taxon>Streptosporangiales</taxon>
        <taxon>Nocardiopsidaceae</taxon>
        <taxon>Nocardiopsis</taxon>
    </lineage>
</organism>
<evidence type="ECO:0000256" key="1">
    <source>
        <dbReference type="SAM" id="MobiDB-lite"/>
    </source>
</evidence>
<dbReference type="AlphaFoldDB" id="A0A919CGE9"/>
<feature type="region of interest" description="Disordered" evidence="1">
    <location>
        <begin position="196"/>
        <end position="219"/>
    </location>
</feature>
<proteinExistence type="predicted"/>
<evidence type="ECO:0000313" key="2">
    <source>
        <dbReference type="EMBL" id="GHD21502.1"/>
    </source>
</evidence>
<accession>A0A919CGE9</accession>
<comment type="caution">
    <text evidence="2">The sequence shown here is derived from an EMBL/GenBank/DDBJ whole genome shotgun (WGS) entry which is preliminary data.</text>
</comment>
<sequence length="430" mass="43427">MGMPAPVVPLAPLPGDHGLDLDPSTHLTDEGHLLVGGSPTRIMRLTSAQVSILLRWMGGAAPTGRQARTLATWLVSVGLARPRPPAGAGASGAVSGEASTAGTDVLVLVPAGVYPEPGWLAPALEHLEDPRVGAVVPRALVDPEDRLDVGPARARLAARLTSLTLPGIPGDRAVEHTAADPLQRIPALVVRRSALSAPCTAPPDPETDTARLPPAESLSRTLPPTLLHDLVADGWSVRHEPRSRVRVEPLRGPGAYLWTCLQIGAAAGGPGRAVAAGSGPGRGSAAGPEFTWAGAAAATLALAGRPVTGALVGLAGYTVAAGAHRLPAGTAVRAVGACARDDTRAVMRAAEQGWAPVAVAACLRRPAVAAAVVASAGVAGGASPVRTAAWVAGGVARSAGTWWGAWRSRSAAALVPRVRAPFGRGRGPRA</sequence>
<name>A0A919CGE9_9ACTN</name>
<keyword evidence="3" id="KW-1185">Reference proteome</keyword>
<gene>
    <name evidence="2" type="ORF">GCM10007147_14950</name>
</gene>
<evidence type="ECO:0000313" key="3">
    <source>
        <dbReference type="Proteomes" id="UP000654947"/>
    </source>
</evidence>
<dbReference type="Proteomes" id="UP000654947">
    <property type="component" value="Unassembled WGS sequence"/>
</dbReference>
<reference evidence="2 3" key="1">
    <citation type="journal article" date="2014" name="Int. J. Syst. Evol. Microbiol.">
        <title>Complete genome sequence of Corynebacterium casei LMG S-19264T (=DSM 44701T), isolated from a smear-ripened cheese.</title>
        <authorList>
            <consortium name="US DOE Joint Genome Institute (JGI-PGF)"/>
            <person name="Walter F."/>
            <person name="Albersmeier A."/>
            <person name="Kalinowski J."/>
            <person name="Ruckert C."/>
        </authorList>
    </citation>
    <scope>NUCLEOTIDE SEQUENCE [LARGE SCALE GENOMIC DNA]</scope>
    <source>
        <strain evidence="2 3">KCTC 19473</strain>
    </source>
</reference>